<dbReference type="AlphaFoldDB" id="A0AAD9ZVX7"/>
<gene>
    <name evidence="1" type="ORF">Dsin_025330</name>
</gene>
<dbReference type="Proteomes" id="UP001281410">
    <property type="component" value="Unassembled WGS sequence"/>
</dbReference>
<protein>
    <submittedName>
        <fullName evidence="1">Uncharacterized protein</fullName>
    </submittedName>
</protein>
<keyword evidence="2" id="KW-1185">Reference proteome</keyword>
<evidence type="ECO:0000313" key="2">
    <source>
        <dbReference type="Proteomes" id="UP001281410"/>
    </source>
</evidence>
<comment type="caution">
    <text evidence="1">The sequence shown here is derived from an EMBL/GenBank/DDBJ whole genome shotgun (WGS) entry which is preliminary data.</text>
</comment>
<reference evidence="1" key="1">
    <citation type="journal article" date="2023" name="Plant J.">
        <title>Genome sequences and population genomics provide insights into the demographic history, inbreeding, and mutation load of two 'living fossil' tree species of Dipteronia.</title>
        <authorList>
            <person name="Feng Y."/>
            <person name="Comes H.P."/>
            <person name="Chen J."/>
            <person name="Zhu S."/>
            <person name="Lu R."/>
            <person name="Zhang X."/>
            <person name="Li P."/>
            <person name="Qiu J."/>
            <person name="Olsen K.M."/>
            <person name="Qiu Y."/>
        </authorList>
    </citation>
    <scope>NUCLEOTIDE SEQUENCE</scope>
    <source>
        <strain evidence="1">NBL</strain>
    </source>
</reference>
<dbReference type="EMBL" id="JANJYJ010000008">
    <property type="protein sequence ID" value="KAK3194020.1"/>
    <property type="molecule type" value="Genomic_DNA"/>
</dbReference>
<accession>A0AAD9ZVX7</accession>
<name>A0AAD9ZVX7_9ROSI</name>
<sequence length="108" mass="12592">MADSSVDDTAMNRWLVCDIITDNEWVGSPQLLLFIQALGVFLLNLENRVIPRCSVFMVLHSKRLVKTNMSLSTFIKPSEKQFLDKFVTKYIHIFAQLLNVYQRKEGRR</sequence>
<organism evidence="1 2">
    <name type="scientific">Dipteronia sinensis</name>
    <dbReference type="NCBI Taxonomy" id="43782"/>
    <lineage>
        <taxon>Eukaryota</taxon>
        <taxon>Viridiplantae</taxon>
        <taxon>Streptophyta</taxon>
        <taxon>Embryophyta</taxon>
        <taxon>Tracheophyta</taxon>
        <taxon>Spermatophyta</taxon>
        <taxon>Magnoliopsida</taxon>
        <taxon>eudicotyledons</taxon>
        <taxon>Gunneridae</taxon>
        <taxon>Pentapetalae</taxon>
        <taxon>rosids</taxon>
        <taxon>malvids</taxon>
        <taxon>Sapindales</taxon>
        <taxon>Sapindaceae</taxon>
        <taxon>Hippocastanoideae</taxon>
        <taxon>Acereae</taxon>
        <taxon>Dipteronia</taxon>
    </lineage>
</organism>
<dbReference type="InterPro" id="IPR038538">
    <property type="entry name" value="MTERF_sf"/>
</dbReference>
<evidence type="ECO:0000313" key="1">
    <source>
        <dbReference type="EMBL" id="KAK3194020.1"/>
    </source>
</evidence>
<dbReference type="Gene3D" id="1.25.70.10">
    <property type="entry name" value="Transcription termination factor 3, mitochondrial"/>
    <property type="match status" value="1"/>
</dbReference>
<proteinExistence type="predicted"/>